<evidence type="ECO:0000259" key="1">
    <source>
        <dbReference type="Pfam" id="PF23355"/>
    </source>
</evidence>
<proteinExistence type="predicted"/>
<gene>
    <name evidence="2" type="ORF">K1720_05835</name>
</gene>
<dbReference type="GeneID" id="72777848"/>
<name>A0A9E7M7Y1_9EURY</name>
<dbReference type="Pfam" id="PF23355">
    <property type="entry name" value="IFT52_GIFT"/>
    <property type="match status" value="1"/>
</dbReference>
<dbReference type="PANTHER" id="PTHR12969">
    <property type="entry name" value="NGD5/OSM-6/IFT52"/>
    <property type="match status" value="1"/>
</dbReference>
<dbReference type="Gene3D" id="2.60.40.10">
    <property type="entry name" value="Immunoglobulins"/>
    <property type="match status" value="1"/>
</dbReference>
<accession>A0A9E7M7Y1</accession>
<keyword evidence="3" id="KW-1185">Reference proteome</keyword>
<sequence length="676" mass="76385">MGKRALFLVAILFLSLLPVVPVNAATPYVPIHDIQYTTDPSGDSPYKSQTIITRGVVTGVGSKGFFIQNGSGPWSGIYIYLGSSPSVNLGDLVEVKGYVKEYYGLTEISVNTNYGDYVNKIGTASIPDPVILQTGEVSQEQWESVLIKVENVEVTDPSLGYGEWEVNDGSGALRIDDLMYQYNPTMGQKLEYIIGVLYYSYGNFKLEPRSATDIKEYVPLIKVYSLETPTYVIKGESVTIKAVLKNDGGFDENITFRLSIDASIVLNETIKITKNGQEIIMYNWTPERFGSHIIKAEIVGYDTKYAIVKVVENPKTIMDRLTTFYDTRYALYYKPTFDKKYAQYLEILSELKGYGVNLGPIEDKIEAISTNVETIEKHYLEYLELKSTYFRPPYSLPLLVHIRSAVLLTKETSEMVDEILPFLNTTLNEVRELPENQTHITIKVVRVLVDSSHGQYYNDQRLQTLITKMETELGWLVDVNHEPITPEILSKYNILIITNPRSDITDEEAQAIKDWVKEGGGLFISGDWYRYVYYISFNKITEEFGIKFNDDELMDDEQNTGRPYFPLVGEFNLEHPAMKFLNDSSQLYYNGDTLDISGNAVWLIRGYESAYAEDEDGNIVKSKGSTPIVAAAVEIGSGKIVAYGSSKALSDDYYGRYIDTNWPFIKGALLWLVEES</sequence>
<dbReference type="InterPro" id="IPR039975">
    <property type="entry name" value="IFT52"/>
</dbReference>
<dbReference type="CDD" id="cd04486">
    <property type="entry name" value="YhcR_OBF_like"/>
    <property type="match status" value="1"/>
</dbReference>
<protein>
    <recommendedName>
        <fullName evidence="1">IFT52 GIFT domain-containing protein</fullName>
    </recommendedName>
</protein>
<dbReference type="RefSeq" id="WP_251947481.1">
    <property type="nucleotide sequence ID" value="NZ_CP080572.1"/>
</dbReference>
<dbReference type="SUPFAM" id="SSF52317">
    <property type="entry name" value="Class I glutamine amidotransferase-like"/>
    <property type="match status" value="1"/>
</dbReference>
<dbReference type="EMBL" id="CP080572">
    <property type="protein sequence ID" value="USG99070.1"/>
    <property type="molecule type" value="Genomic_DNA"/>
</dbReference>
<dbReference type="Proteomes" id="UP001056425">
    <property type="component" value="Chromosome"/>
</dbReference>
<dbReference type="InterPro" id="IPR029062">
    <property type="entry name" value="Class_I_gatase-like"/>
</dbReference>
<feature type="domain" description="IFT52 GIFT" evidence="1">
    <location>
        <begin position="450"/>
        <end position="553"/>
    </location>
</feature>
<dbReference type="Gene3D" id="3.40.50.880">
    <property type="match status" value="1"/>
</dbReference>
<dbReference type="PANTHER" id="PTHR12969:SF7">
    <property type="entry name" value="INTRAFLAGELLAR TRANSPORT PROTEIN 52 HOMOLOG"/>
    <property type="match status" value="1"/>
</dbReference>
<dbReference type="KEGG" id="thei:K1720_05835"/>
<dbReference type="InterPro" id="IPR013783">
    <property type="entry name" value="Ig-like_fold"/>
</dbReference>
<evidence type="ECO:0000313" key="2">
    <source>
        <dbReference type="EMBL" id="USG99070.1"/>
    </source>
</evidence>
<reference evidence="2 3" key="1">
    <citation type="submission" date="2021-08" db="EMBL/GenBank/DDBJ databases">
        <title>Thermococcus onnuriiensis IOH2.</title>
        <authorList>
            <person name="Park Y.-J."/>
        </authorList>
    </citation>
    <scope>NUCLEOTIDE SEQUENCE [LARGE SCALE GENOMIC DNA]</scope>
    <source>
        <strain evidence="2 3">IOH2</strain>
    </source>
</reference>
<organism evidence="2 3">
    <name type="scientific">Thermococcus argininiproducens</name>
    <dbReference type="NCBI Taxonomy" id="2866384"/>
    <lineage>
        <taxon>Archaea</taxon>
        <taxon>Methanobacteriati</taxon>
        <taxon>Methanobacteriota</taxon>
        <taxon>Thermococci</taxon>
        <taxon>Thermococcales</taxon>
        <taxon>Thermococcaceae</taxon>
        <taxon>Thermococcus</taxon>
    </lineage>
</organism>
<evidence type="ECO:0000313" key="3">
    <source>
        <dbReference type="Proteomes" id="UP001056425"/>
    </source>
</evidence>
<dbReference type="AlphaFoldDB" id="A0A9E7M7Y1"/>
<dbReference type="InterPro" id="IPR055458">
    <property type="entry name" value="IFT52_GIFT"/>
</dbReference>